<name>A0A6A0GS09_HYAAZ</name>
<reference evidence="1" key="2">
    <citation type="journal article" date="2018" name="Environ. Sci. Technol.">
        <title>The Toxicogenome of Hyalella azteca: A Model for Sediment Ecotoxicology and Evolutionary Toxicology.</title>
        <authorList>
            <person name="Poynton H.C."/>
            <person name="Hasenbein S."/>
            <person name="Benoit J.B."/>
            <person name="Sepulveda M.S."/>
            <person name="Poelchau M.F."/>
            <person name="Hughes D.S.T."/>
            <person name="Murali S.C."/>
            <person name="Chen S."/>
            <person name="Glastad K.M."/>
            <person name="Goodisman M.A.D."/>
            <person name="Werren J.H."/>
            <person name="Vineis J.H."/>
            <person name="Bowen J.L."/>
            <person name="Friedrich M."/>
            <person name="Jones J."/>
            <person name="Robertson H.M."/>
            <person name="Feyereisen R."/>
            <person name="Mechler-Hickson A."/>
            <person name="Mathers N."/>
            <person name="Lee C.E."/>
            <person name="Colbourne J.K."/>
            <person name="Biales A."/>
            <person name="Johnston J.S."/>
            <person name="Wellborn G.A."/>
            <person name="Rosendale A.J."/>
            <person name="Cridge A.G."/>
            <person name="Munoz-Torres M.C."/>
            <person name="Bain P.A."/>
            <person name="Manny A.R."/>
            <person name="Major K.M."/>
            <person name="Lambert F.N."/>
            <person name="Vulpe C.D."/>
            <person name="Tuck P."/>
            <person name="Blalock B.J."/>
            <person name="Lin Y.Y."/>
            <person name="Smith M.E."/>
            <person name="Ochoa-Acuna H."/>
            <person name="Chen M.M."/>
            <person name="Childers C.P."/>
            <person name="Qu J."/>
            <person name="Dugan S."/>
            <person name="Lee S.L."/>
            <person name="Chao H."/>
            <person name="Dinh H."/>
            <person name="Han Y."/>
            <person name="Doddapaneni H."/>
            <person name="Worley K.C."/>
            <person name="Muzny D.M."/>
            <person name="Gibbs R.A."/>
            <person name="Richards S."/>
        </authorList>
    </citation>
    <scope>NUCLEOTIDE SEQUENCE</scope>
    <source>
        <strain evidence="1">HAZT.00-mixed</strain>
        <tissue evidence="1">Whole organism</tissue>
    </source>
</reference>
<reference evidence="1" key="3">
    <citation type="submission" date="2019-06" db="EMBL/GenBank/DDBJ databases">
        <authorList>
            <person name="Poynton C."/>
            <person name="Hasenbein S."/>
            <person name="Benoit J.B."/>
            <person name="Sepulveda M.S."/>
            <person name="Poelchau M.F."/>
            <person name="Murali S.C."/>
            <person name="Chen S."/>
            <person name="Glastad K.M."/>
            <person name="Werren J.H."/>
            <person name="Vineis J.H."/>
            <person name="Bowen J.L."/>
            <person name="Friedrich M."/>
            <person name="Jones J."/>
            <person name="Robertson H.M."/>
            <person name="Feyereisen R."/>
            <person name="Mechler-Hickson A."/>
            <person name="Mathers N."/>
            <person name="Lee C.E."/>
            <person name="Colbourne J.K."/>
            <person name="Biales A."/>
            <person name="Johnston J.S."/>
            <person name="Wellborn G.A."/>
            <person name="Rosendale A.J."/>
            <person name="Cridge A.G."/>
            <person name="Munoz-Torres M.C."/>
            <person name="Bain P.A."/>
            <person name="Manny A.R."/>
            <person name="Major K.M."/>
            <person name="Lambert F.N."/>
            <person name="Vulpe C.D."/>
            <person name="Tuck P."/>
            <person name="Blalock B.J."/>
            <person name="Lin Y.-Y."/>
            <person name="Smith M.E."/>
            <person name="Ochoa-Acuna H."/>
            <person name="Chen M.-J.M."/>
            <person name="Childers C.P."/>
            <person name="Qu J."/>
            <person name="Dugan S."/>
            <person name="Lee S.L."/>
            <person name="Chao H."/>
            <person name="Dinh H."/>
            <person name="Han Y."/>
            <person name="Doddapaneni H."/>
            <person name="Worley K.C."/>
            <person name="Muzny D.M."/>
            <person name="Gibbs R.A."/>
            <person name="Richards S."/>
        </authorList>
    </citation>
    <scope>NUCLEOTIDE SEQUENCE</scope>
    <source>
        <strain evidence="1">HAZT.00-mixed</strain>
        <tissue evidence="1">Whole organism</tissue>
    </source>
</reference>
<sequence>MLASRYYLAVGLANGCAERAVRQAKRLLRCENPWIALMNYRNTPLDTTGCSPAQLLQGRRLRTRLPVLPGALLPRWPDIDGVRRTDAQAKSRSTVNYNKRHGALPLPELRPGQKARVRLPHEKKWSELPTTITARRGSSSYLVRNRIFLQALPEVTAPLEDRVQDVVPGSAAEGGALMVAEEAEPAATPAPLPRVVEEPCVGQQDKGCAPPLGVPPQVHKLTEKPLYTSRFGRVVKPVDRLGF</sequence>
<dbReference type="Proteomes" id="UP000711488">
    <property type="component" value="Unassembled WGS sequence"/>
</dbReference>
<organism evidence="1">
    <name type="scientific">Hyalella azteca</name>
    <name type="common">Amphipod</name>
    <dbReference type="NCBI Taxonomy" id="294128"/>
    <lineage>
        <taxon>Eukaryota</taxon>
        <taxon>Metazoa</taxon>
        <taxon>Ecdysozoa</taxon>
        <taxon>Arthropoda</taxon>
        <taxon>Crustacea</taxon>
        <taxon>Multicrustacea</taxon>
        <taxon>Malacostraca</taxon>
        <taxon>Eumalacostraca</taxon>
        <taxon>Peracarida</taxon>
        <taxon>Amphipoda</taxon>
        <taxon>Senticaudata</taxon>
        <taxon>Talitrida</taxon>
        <taxon>Talitroidea</taxon>
        <taxon>Hyalellidae</taxon>
        <taxon>Hyalella</taxon>
    </lineage>
</organism>
<accession>A0A6A0GS09</accession>
<dbReference type="EMBL" id="JQDR03015874">
    <property type="protein sequence ID" value="KAA0185987.1"/>
    <property type="molecule type" value="Genomic_DNA"/>
</dbReference>
<proteinExistence type="predicted"/>
<dbReference type="PANTHER" id="PTHR33244">
    <property type="entry name" value="INTEGRASE CATALYTIC DOMAIN-CONTAINING PROTEIN-RELATED"/>
    <property type="match status" value="1"/>
</dbReference>
<protein>
    <submittedName>
        <fullName evidence="1">Uncharacterized protein</fullName>
    </submittedName>
</protein>
<dbReference type="InterPro" id="IPR036397">
    <property type="entry name" value="RNaseH_sf"/>
</dbReference>
<gene>
    <name evidence="1" type="ORF">HAZT_HAZT005330</name>
</gene>
<comment type="caution">
    <text evidence="1">The sequence shown here is derived from an EMBL/GenBank/DDBJ whole genome shotgun (WGS) entry which is preliminary data.</text>
</comment>
<evidence type="ECO:0000313" key="1">
    <source>
        <dbReference type="EMBL" id="KAA0185987.1"/>
    </source>
</evidence>
<dbReference type="Gene3D" id="3.30.420.10">
    <property type="entry name" value="Ribonuclease H-like superfamily/Ribonuclease H"/>
    <property type="match status" value="1"/>
</dbReference>
<reference evidence="1" key="1">
    <citation type="submission" date="2014-08" db="EMBL/GenBank/DDBJ databases">
        <authorList>
            <person name="Murali S."/>
            <person name="Richards S."/>
            <person name="Bandaranaike D."/>
            <person name="Bellair M."/>
            <person name="Blankenburg K."/>
            <person name="Chao H."/>
            <person name="Dinh H."/>
            <person name="Doddapaneni H."/>
            <person name="Dugan-Rocha S."/>
            <person name="Elkadiri S."/>
            <person name="Gnanaolivu R."/>
            <person name="Hughes D."/>
            <person name="Lee S."/>
            <person name="Li M."/>
            <person name="Ming W."/>
            <person name="Munidasa M."/>
            <person name="Muniz J."/>
            <person name="Nguyen L."/>
            <person name="Osuji N."/>
            <person name="Pu L.-L."/>
            <person name="Puazo M."/>
            <person name="Skinner E."/>
            <person name="Qu C."/>
            <person name="Quiroz J."/>
            <person name="Raj R."/>
            <person name="Weissenberger G."/>
            <person name="Xin Y."/>
            <person name="Zou X."/>
            <person name="Han Y."/>
            <person name="Worley K."/>
            <person name="Muzny D."/>
            <person name="Gibbs R."/>
        </authorList>
    </citation>
    <scope>NUCLEOTIDE SEQUENCE</scope>
    <source>
        <strain evidence="1">HAZT.00-mixed</strain>
        <tissue evidence="1">Whole organism</tissue>
    </source>
</reference>
<dbReference type="PANTHER" id="PTHR33244:SF3">
    <property type="entry name" value="PEPTIDASE A2 DOMAIN-CONTAINING PROTEIN"/>
    <property type="match status" value="1"/>
</dbReference>
<dbReference type="AlphaFoldDB" id="A0A6A0GS09"/>
<dbReference type="GO" id="GO:0003676">
    <property type="term" value="F:nucleic acid binding"/>
    <property type="evidence" value="ECO:0007669"/>
    <property type="project" value="InterPro"/>
</dbReference>